<comment type="caution">
    <text evidence="2">The sequence shown here is derived from an EMBL/GenBank/DDBJ whole genome shotgun (WGS) entry which is preliminary data.</text>
</comment>
<sequence>MRSSLSGADADFLREYALRDAFDTGNGDVRSATSQAAPQVAGAVAILLSPAAAPDDTLANTVAPDQHLRQRERVPRR</sequence>
<evidence type="ECO:0000313" key="3">
    <source>
        <dbReference type="Proteomes" id="UP000278085"/>
    </source>
</evidence>
<proteinExistence type="predicted"/>
<evidence type="ECO:0000256" key="1">
    <source>
        <dbReference type="SAM" id="MobiDB-lite"/>
    </source>
</evidence>
<evidence type="ECO:0000313" key="2">
    <source>
        <dbReference type="EMBL" id="RSZ57971.1"/>
    </source>
</evidence>
<dbReference type="AlphaFoldDB" id="A0A430HKE2"/>
<protein>
    <submittedName>
        <fullName evidence="2">Uncharacterized protein</fullName>
    </submittedName>
</protein>
<dbReference type="InterPro" id="IPR036852">
    <property type="entry name" value="Peptidase_S8/S53_dom_sf"/>
</dbReference>
<reference evidence="2 3" key="1">
    <citation type="submission" date="2018-12" db="EMBL/GenBank/DDBJ databases">
        <authorList>
            <person name="Yang E."/>
        </authorList>
    </citation>
    <scope>NUCLEOTIDE SEQUENCE [LARGE SCALE GENOMIC DNA]</scope>
    <source>
        <strain evidence="2 3">SOD</strain>
    </source>
</reference>
<dbReference type="Proteomes" id="UP000278085">
    <property type="component" value="Unassembled WGS sequence"/>
</dbReference>
<dbReference type="EMBL" id="RXLQ01000008">
    <property type="protein sequence ID" value="RSZ57971.1"/>
    <property type="molecule type" value="Genomic_DNA"/>
</dbReference>
<feature type="compositionally biased region" description="Basic and acidic residues" evidence="1">
    <location>
        <begin position="66"/>
        <end position="77"/>
    </location>
</feature>
<dbReference type="GO" id="GO:0004252">
    <property type="term" value="F:serine-type endopeptidase activity"/>
    <property type="evidence" value="ECO:0007669"/>
    <property type="project" value="InterPro"/>
</dbReference>
<gene>
    <name evidence="2" type="ORF">EJB06_16775</name>
</gene>
<organism evidence="2 3">
    <name type="scientific">Massilia atriviolacea</name>
    <dbReference type="NCBI Taxonomy" id="2495579"/>
    <lineage>
        <taxon>Bacteria</taxon>
        <taxon>Pseudomonadati</taxon>
        <taxon>Pseudomonadota</taxon>
        <taxon>Betaproteobacteria</taxon>
        <taxon>Burkholderiales</taxon>
        <taxon>Oxalobacteraceae</taxon>
        <taxon>Telluria group</taxon>
        <taxon>Massilia</taxon>
    </lineage>
</organism>
<feature type="region of interest" description="Disordered" evidence="1">
    <location>
        <begin position="56"/>
        <end position="77"/>
    </location>
</feature>
<keyword evidence="3" id="KW-1185">Reference proteome</keyword>
<dbReference type="RefSeq" id="WP_126075176.1">
    <property type="nucleotide sequence ID" value="NZ_CP051166.1"/>
</dbReference>
<name>A0A430HKE2_9BURK</name>
<dbReference type="SUPFAM" id="SSF52743">
    <property type="entry name" value="Subtilisin-like"/>
    <property type="match status" value="1"/>
</dbReference>
<dbReference type="GO" id="GO:0006508">
    <property type="term" value="P:proteolysis"/>
    <property type="evidence" value="ECO:0007669"/>
    <property type="project" value="InterPro"/>
</dbReference>
<accession>A0A430HKE2</accession>